<evidence type="ECO:0000256" key="1">
    <source>
        <dbReference type="PROSITE-ProRule" id="PRU00409"/>
    </source>
</evidence>
<evidence type="ECO:0000313" key="4">
    <source>
        <dbReference type="Proteomes" id="UP001055868"/>
    </source>
</evidence>
<dbReference type="InterPro" id="IPR029465">
    <property type="entry name" value="ATPgrasp_TupA"/>
</dbReference>
<reference evidence="3" key="1">
    <citation type="submission" date="2022-05" db="EMBL/GenBank/DDBJ databases">
        <title>Genomic analysis of Brachybacterium sp. CBA3104.</title>
        <authorList>
            <person name="Roh S.W."/>
            <person name="Kim Y.B."/>
            <person name="Kim Y."/>
        </authorList>
    </citation>
    <scope>NUCLEOTIDE SEQUENCE</scope>
    <source>
        <strain evidence="3">CBA3104</strain>
    </source>
</reference>
<dbReference type="PROSITE" id="PS50975">
    <property type="entry name" value="ATP_GRASP"/>
    <property type="match status" value="1"/>
</dbReference>
<gene>
    <name evidence="3" type="ORF">M4486_10515</name>
</gene>
<evidence type="ECO:0000259" key="2">
    <source>
        <dbReference type="PROSITE" id="PS50975"/>
    </source>
</evidence>
<organism evidence="3 4">
    <name type="scientific">Brachybacterium kimchii</name>
    <dbReference type="NCBI Taxonomy" id="2942909"/>
    <lineage>
        <taxon>Bacteria</taxon>
        <taxon>Bacillati</taxon>
        <taxon>Actinomycetota</taxon>
        <taxon>Actinomycetes</taxon>
        <taxon>Micrococcales</taxon>
        <taxon>Dermabacteraceae</taxon>
        <taxon>Brachybacterium</taxon>
    </lineage>
</organism>
<proteinExistence type="predicted"/>
<dbReference type="Pfam" id="PF14305">
    <property type="entry name" value="ATPgrasp_TupA"/>
    <property type="match status" value="1"/>
</dbReference>
<sequence>MTKFVEQKTKQIPVKYDDNIQSAINSHLDGLRQIWRLVRTVKMDPKLTESERNESLARLFAPLSYKDIQQNFVMDGIKHDVGVSFRSSMANMMRLKRRLRQRGYVIAPGGNNKVHDFQFGRQLGIPVPRTFADGVRAEMLQLRAGTIIKPTQGANSQGVYLVQDDLSLLSIKTRMTYNDFEEAARAAGVDAVKSRWICEEAVLGADGNLAPDMKIYAFYGEPGLFIEIERGTGKNGRNRHATFGPGGDRVDVNLKYEMMSGNGIPEGAADIARTLSINTPVPFLRIDLLAGVNGCFLGEITPHPGDTYAGDLRDQADREFGEMFLEAEARLLIDLLEGKSFSSYFSVYGASPSTTHPRS</sequence>
<dbReference type="EMBL" id="CP097218">
    <property type="protein sequence ID" value="UQN28086.1"/>
    <property type="molecule type" value="Genomic_DNA"/>
</dbReference>
<keyword evidence="4" id="KW-1185">Reference proteome</keyword>
<keyword evidence="1" id="KW-0067">ATP-binding</keyword>
<protein>
    <recommendedName>
        <fullName evidence="2">ATP-grasp domain-containing protein</fullName>
    </recommendedName>
</protein>
<evidence type="ECO:0000313" key="3">
    <source>
        <dbReference type="EMBL" id="UQN28086.1"/>
    </source>
</evidence>
<dbReference type="Proteomes" id="UP001055868">
    <property type="component" value="Chromosome"/>
</dbReference>
<name>A0ABY4N0P8_9MICO</name>
<accession>A0ABY4N0P8</accession>
<dbReference type="InterPro" id="IPR011761">
    <property type="entry name" value="ATP-grasp"/>
</dbReference>
<keyword evidence="1" id="KW-0547">Nucleotide-binding</keyword>
<dbReference type="SUPFAM" id="SSF56059">
    <property type="entry name" value="Glutathione synthetase ATP-binding domain-like"/>
    <property type="match status" value="1"/>
</dbReference>
<dbReference type="RefSeq" id="WP_249477055.1">
    <property type="nucleotide sequence ID" value="NZ_CP097218.1"/>
</dbReference>
<feature type="domain" description="ATP-grasp" evidence="2">
    <location>
        <begin position="117"/>
        <end position="329"/>
    </location>
</feature>